<dbReference type="AlphaFoldDB" id="A0A2G4YNZ3"/>
<dbReference type="EMBL" id="PDEM01000025">
    <property type="protein sequence ID" value="PHZ84041.1"/>
    <property type="molecule type" value="Genomic_DNA"/>
</dbReference>
<dbReference type="RefSeq" id="WP_099473821.1">
    <property type="nucleotide sequence ID" value="NZ_CP041025.1"/>
</dbReference>
<name>A0A2G4YNZ3_9PROT</name>
<protein>
    <submittedName>
        <fullName evidence="1">Uncharacterized protein</fullName>
    </submittedName>
</protein>
<gene>
    <name evidence="1" type="ORF">CRD36_12620</name>
</gene>
<accession>A0A2G4YNZ3</accession>
<dbReference type="Proteomes" id="UP000229730">
    <property type="component" value="Unassembled WGS sequence"/>
</dbReference>
<comment type="caution">
    <text evidence="1">The sequence shown here is derived from an EMBL/GenBank/DDBJ whole genome shotgun (WGS) entry which is preliminary data.</text>
</comment>
<proteinExistence type="predicted"/>
<reference evidence="1 2" key="1">
    <citation type="submission" date="2017-10" db="EMBL/GenBank/DDBJ databases">
        <title>Frigbacter circumglobatus gen. nov. sp. nov., isolated from sediment cultured in situ.</title>
        <authorList>
            <person name="Zhao Z."/>
        </authorList>
    </citation>
    <scope>NUCLEOTIDE SEQUENCE [LARGE SCALE GENOMIC DNA]</scope>
    <source>
        <strain evidence="1 2">ZYL</strain>
    </source>
</reference>
<evidence type="ECO:0000313" key="2">
    <source>
        <dbReference type="Proteomes" id="UP000229730"/>
    </source>
</evidence>
<sequence length="448" mass="52075">MKSLIISAFMGVWLFSLGHNQLIASPQIYHGRTICELDERSPDTSLIALLWSREVVFDLTKELIEASDIQDVIDKYIPSNSVGDIRSLSFSADDILRAATYKYLTNQADDLRSALDFAYVVNFQTKLLDFLNQSVGDTSPNNNMGFIEKSIVRDRIEGISRLGKLYYRHWEMTADVTSLDRAIDIFTRLRSFLHIHIDILPYRHSSNIKFTKIYKERLLPKSKEYFYWEYTGYLEIALAQKAVSQNDLKFLEKAIHNFEALSVPVEKEIDAVTQYIDGEEKVEYFSSLALEPATLSAYRYLLFEKPIRELFFQKMLLDYLRATLDNQFKKMSQIQRAIGQDLRNSGVRFSEGHNCDDLFSVELLIFQADILRAMRTSVVESEPEYSQLIHNELGVYSEAMRRIKYEVSPVLWFRALRGMKEVMKTIAQDDKTAKVRLEILENLYRGRQ</sequence>
<keyword evidence="2" id="KW-1185">Reference proteome</keyword>
<dbReference type="InParanoid" id="A0A2G4YNZ3"/>
<evidence type="ECO:0000313" key="1">
    <source>
        <dbReference type="EMBL" id="PHZ84041.1"/>
    </source>
</evidence>
<organism evidence="1 2">
    <name type="scientific">Paremcibacter congregatus</name>
    <dbReference type="NCBI Taxonomy" id="2043170"/>
    <lineage>
        <taxon>Bacteria</taxon>
        <taxon>Pseudomonadati</taxon>
        <taxon>Pseudomonadota</taxon>
        <taxon>Alphaproteobacteria</taxon>
        <taxon>Emcibacterales</taxon>
        <taxon>Emcibacteraceae</taxon>
        <taxon>Paremcibacter</taxon>
    </lineage>
</organism>